<dbReference type="SUPFAM" id="SSF48317">
    <property type="entry name" value="Acid phosphatase/Vanadium-dependent haloperoxidase"/>
    <property type="match status" value="2"/>
</dbReference>
<feature type="domain" description="Phosphatidic acid phosphatase type 2/haloperoxidase" evidence="2">
    <location>
        <begin position="94"/>
        <end position="207"/>
    </location>
</feature>
<keyword evidence="4" id="KW-1185">Reference proteome</keyword>
<accession>A0ABT0VP46</accession>
<organism evidence="3 4">
    <name type="scientific">Streptomyces griseoincarnatus</name>
    <dbReference type="NCBI Taxonomy" id="29305"/>
    <lineage>
        <taxon>Bacteria</taxon>
        <taxon>Bacillati</taxon>
        <taxon>Actinomycetota</taxon>
        <taxon>Actinomycetes</taxon>
        <taxon>Kitasatosporales</taxon>
        <taxon>Streptomycetaceae</taxon>
        <taxon>Streptomyces</taxon>
        <taxon>Streptomyces griseoincarnatus group</taxon>
    </lineage>
</organism>
<dbReference type="Pfam" id="PF01569">
    <property type="entry name" value="PAP2"/>
    <property type="match status" value="2"/>
</dbReference>
<feature type="transmembrane region" description="Helical" evidence="1">
    <location>
        <begin position="396"/>
        <end position="415"/>
    </location>
</feature>
<reference evidence="3 4" key="1">
    <citation type="submission" date="2022-06" db="EMBL/GenBank/DDBJ databases">
        <title>Whole genome sequence of Streptomyces griseoincarnatus RB7AG.</title>
        <authorList>
            <person name="Ray L."/>
            <person name="Behera S."/>
            <person name="Panda A.N."/>
        </authorList>
    </citation>
    <scope>NUCLEOTIDE SEQUENCE [LARGE SCALE GENOMIC DNA]</scope>
    <source>
        <strain evidence="3 4">RB7AG</strain>
    </source>
</reference>
<dbReference type="PANTHER" id="PTHR14969">
    <property type="entry name" value="SPHINGOSINE-1-PHOSPHATE PHOSPHOHYDROLASE"/>
    <property type="match status" value="1"/>
</dbReference>
<feature type="transmembrane region" description="Helical" evidence="1">
    <location>
        <begin position="422"/>
        <end position="441"/>
    </location>
</feature>
<feature type="transmembrane region" description="Helical" evidence="1">
    <location>
        <begin position="12"/>
        <end position="32"/>
    </location>
</feature>
<evidence type="ECO:0000256" key="1">
    <source>
        <dbReference type="SAM" id="Phobius"/>
    </source>
</evidence>
<dbReference type="RefSeq" id="WP_251097377.1">
    <property type="nucleotide sequence ID" value="NZ_JAMQBH010000001.1"/>
</dbReference>
<keyword evidence="1" id="KW-1133">Transmembrane helix</keyword>
<feature type="transmembrane region" description="Helical" evidence="1">
    <location>
        <begin position="354"/>
        <end position="376"/>
    </location>
</feature>
<proteinExistence type="predicted"/>
<dbReference type="EMBL" id="JAMQBH010000001">
    <property type="protein sequence ID" value="MCM2512230.1"/>
    <property type="molecule type" value="Genomic_DNA"/>
</dbReference>
<dbReference type="Gene3D" id="1.20.144.10">
    <property type="entry name" value="Phosphatidic acid phosphatase type 2/haloperoxidase"/>
    <property type="match status" value="2"/>
</dbReference>
<protein>
    <submittedName>
        <fullName evidence="3">Phosphatase PAP2 family protein</fullName>
    </submittedName>
</protein>
<dbReference type="CDD" id="cd03392">
    <property type="entry name" value="PAP2_like_2"/>
    <property type="match status" value="2"/>
</dbReference>
<dbReference type="InterPro" id="IPR000326">
    <property type="entry name" value="PAP2/HPO"/>
</dbReference>
<dbReference type="InterPro" id="IPR036938">
    <property type="entry name" value="PAP2/HPO_sf"/>
</dbReference>
<evidence type="ECO:0000313" key="4">
    <source>
        <dbReference type="Proteomes" id="UP001523263"/>
    </source>
</evidence>
<feature type="transmembrane region" description="Helical" evidence="1">
    <location>
        <begin position="69"/>
        <end position="88"/>
    </location>
</feature>
<dbReference type="PANTHER" id="PTHR14969:SF13">
    <property type="entry name" value="AT30094P"/>
    <property type="match status" value="1"/>
</dbReference>
<feature type="transmembrane region" description="Helical" evidence="1">
    <location>
        <begin position="326"/>
        <end position="347"/>
    </location>
</feature>
<keyword evidence="1" id="KW-0812">Transmembrane</keyword>
<feature type="transmembrane region" description="Helical" evidence="1">
    <location>
        <begin position="192"/>
        <end position="210"/>
    </location>
</feature>
<feature type="transmembrane region" description="Helical" evidence="1">
    <location>
        <begin position="136"/>
        <end position="158"/>
    </location>
</feature>
<dbReference type="Proteomes" id="UP001523263">
    <property type="component" value="Unassembled WGS sequence"/>
</dbReference>
<evidence type="ECO:0000259" key="2">
    <source>
        <dbReference type="SMART" id="SM00014"/>
    </source>
</evidence>
<sequence>MLGGRTVTRPVVGAVLLLPAATGFVLLLFLVRGEWRLLWRMDQAVADVLNGAVAGHGVVVRALRVVTDLGGSPALAWVTSVGVVWLLLRRQVRAALFVVVATVGAWILISVVKALVGRLRPVVDEPLEAPSGLSFPSGHALSSLVSYGVLLLVFLPVMNRTVRRAATAVAVVLVVLVGFTRIALGVHYLSDVVAGWLLGAVWLAVTAVAFRHWPHERLLGHPLPQTAEGGDVERSRVPSGLPVLGSARELRPVPERHAHALPRPLVAGAELAVAWLLIVGALYGLGVLVKGAGPGSGPAGWDRAVVRDLAEVRTPWLNHVAEGLRILGGSPGIIAGVAIVAPLAVAVTRSWRPLVLLAMALVGQITIFLVIVALVARARPDVPHLAGDLPPTTSFPSGHVTATLALTTCTAIIVFRATGNAWWRLISVVLAVVITAAVALERLYAGAHYPSDVLAALLLAGPWTAACWWATRPAPEDRAREQATMNPMSDTSSHK</sequence>
<feature type="domain" description="Phosphatidic acid phosphatase type 2/haloperoxidase" evidence="2">
    <location>
        <begin position="354"/>
        <end position="468"/>
    </location>
</feature>
<feature type="transmembrane region" description="Helical" evidence="1">
    <location>
        <begin position="265"/>
        <end position="289"/>
    </location>
</feature>
<feature type="transmembrane region" description="Helical" evidence="1">
    <location>
        <begin position="95"/>
        <end position="116"/>
    </location>
</feature>
<comment type="caution">
    <text evidence="3">The sequence shown here is derived from an EMBL/GenBank/DDBJ whole genome shotgun (WGS) entry which is preliminary data.</text>
</comment>
<feature type="transmembrane region" description="Helical" evidence="1">
    <location>
        <begin position="453"/>
        <end position="471"/>
    </location>
</feature>
<name>A0ABT0VP46_STRGI</name>
<gene>
    <name evidence="3" type="ORF">NC658_03020</name>
</gene>
<feature type="transmembrane region" description="Helical" evidence="1">
    <location>
        <begin position="165"/>
        <end position="186"/>
    </location>
</feature>
<evidence type="ECO:0000313" key="3">
    <source>
        <dbReference type="EMBL" id="MCM2512230.1"/>
    </source>
</evidence>
<keyword evidence="1" id="KW-0472">Membrane</keyword>
<dbReference type="SMART" id="SM00014">
    <property type="entry name" value="acidPPc"/>
    <property type="match status" value="2"/>
</dbReference>